<keyword evidence="3" id="KW-1185">Reference proteome</keyword>
<accession>A0A9E7HR85</accession>
<evidence type="ECO:0000313" key="2">
    <source>
        <dbReference type="EMBL" id="URE34158.1"/>
    </source>
</evidence>
<dbReference type="EMBL" id="CP097510">
    <property type="protein sequence ID" value="URE34158.1"/>
    <property type="molecule type" value="Genomic_DNA"/>
</dbReference>
<dbReference type="AlphaFoldDB" id="A0A9E7HR85"/>
<feature type="region of interest" description="Disordered" evidence="1">
    <location>
        <begin position="1"/>
        <end position="56"/>
    </location>
</feature>
<organism evidence="2 3">
    <name type="scientific">Musa troglodytarum</name>
    <name type="common">fe'i banana</name>
    <dbReference type="NCBI Taxonomy" id="320322"/>
    <lineage>
        <taxon>Eukaryota</taxon>
        <taxon>Viridiplantae</taxon>
        <taxon>Streptophyta</taxon>
        <taxon>Embryophyta</taxon>
        <taxon>Tracheophyta</taxon>
        <taxon>Spermatophyta</taxon>
        <taxon>Magnoliopsida</taxon>
        <taxon>Liliopsida</taxon>
        <taxon>Zingiberales</taxon>
        <taxon>Musaceae</taxon>
        <taxon>Musa</taxon>
    </lineage>
</organism>
<protein>
    <submittedName>
        <fullName evidence="2">Uncharacterized protein</fullName>
    </submittedName>
</protein>
<dbReference type="OrthoDB" id="776094at2759"/>
<evidence type="ECO:0000313" key="3">
    <source>
        <dbReference type="Proteomes" id="UP001055439"/>
    </source>
</evidence>
<sequence>MTTNGEGAEMEARGPPSLHLSTRNGNFGEAPPLGRHFPAQSRDPVPPAHQALKMLPGTGGSNVSAALIVGNGGHTKALLIFFNTGAVFDNELMMSLTHEY</sequence>
<evidence type="ECO:0000256" key="1">
    <source>
        <dbReference type="SAM" id="MobiDB-lite"/>
    </source>
</evidence>
<name>A0A9E7HR85_9LILI</name>
<dbReference type="Proteomes" id="UP001055439">
    <property type="component" value="Chromosome 8"/>
</dbReference>
<proteinExistence type="predicted"/>
<gene>
    <name evidence="2" type="ORF">MUK42_33383</name>
</gene>
<reference evidence="2" key="1">
    <citation type="submission" date="2022-05" db="EMBL/GenBank/DDBJ databases">
        <title>The Musa troglodytarum L. genome provides insights into the mechanism of non-climacteric behaviour and enrichment of carotenoids.</title>
        <authorList>
            <person name="Wang J."/>
        </authorList>
    </citation>
    <scope>NUCLEOTIDE SEQUENCE</scope>
    <source>
        <tissue evidence="2">Leaf</tissue>
    </source>
</reference>